<evidence type="ECO:0000313" key="9">
    <source>
        <dbReference type="EMBL" id="EJT50000.1"/>
    </source>
</evidence>
<evidence type="ECO:0000256" key="2">
    <source>
        <dbReference type="ARBA" id="ARBA00013836"/>
    </source>
</evidence>
<feature type="region of interest" description="Disordered" evidence="8">
    <location>
        <begin position="138"/>
        <end position="161"/>
    </location>
</feature>
<keyword evidence="4" id="KW-0808">Transferase</keyword>
<keyword evidence="6" id="KW-0694">RNA-binding</keyword>
<accession>J4UFA3</accession>
<dbReference type="GeneID" id="25984355"/>
<evidence type="ECO:0000256" key="5">
    <source>
        <dbReference type="ARBA" id="ARBA00022691"/>
    </source>
</evidence>
<dbReference type="GO" id="GO:0005759">
    <property type="term" value="C:mitochondrial matrix"/>
    <property type="evidence" value="ECO:0007669"/>
    <property type="project" value="TreeGrafter"/>
</dbReference>
<evidence type="ECO:0000256" key="3">
    <source>
        <dbReference type="ARBA" id="ARBA00022603"/>
    </source>
</evidence>
<dbReference type="PANTHER" id="PTHR11727:SF17">
    <property type="entry name" value="DIMETHYLADENOSINE TRANSFERASE 1, MITOCHONDRIAL"/>
    <property type="match status" value="1"/>
</dbReference>
<reference evidence="9 10" key="1">
    <citation type="journal article" date="2012" name="Eukaryot. Cell">
        <title>Draft genome sequence of CBS 2479, the standard type strain of Trichosporon asahii.</title>
        <authorList>
            <person name="Yang R.Y."/>
            <person name="Li H.T."/>
            <person name="Zhu H."/>
            <person name="Zhou G.P."/>
            <person name="Wang M."/>
            <person name="Wang L."/>
        </authorList>
    </citation>
    <scope>NUCLEOTIDE SEQUENCE [LARGE SCALE GENOMIC DNA]</scope>
    <source>
        <strain evidence="10">ATCC 90039 / CBS 2479 / JCM 2466 / KCTC 7840 / NCYC 2677 / UAMH 7654</strain>
    </source>
</reference>
<dbReference type="AlphaFoldDB" id="J4UFA3"/>
<comment type="function">
    <text evidence="7">Mitochondrial transcription factor that confers selective promoter recognition on the core subunit of the yeast mitochondrial RNA polymerase. Interacts with DNA in a non-specific manner.</text>
</comment>
<gene>
    <name evidence="9" type="ORF">A1Q1_00841</name>
</gene>
<dbReference type="PANTHER" id="PTHR11727">
    <property type="entry name" value="DIMETHYLADENOSINE TRANSFERASE"/>
    <property type="match status" value="1"/>
</dbReference>
<dbReference type="InterPro" id="IPR023165">
    <property type="entry name" value="rRNA_Ade_diMease-like_C"/>
</dbReference>
<dbReference type="SUPFAM" id="SSF53335">
    <property type="entry name" value="S-adenosyl-L-methionine-dependent methyltransferases"/>
    <property type="match status" value="1"/>
</dbReference>
<sequence>MPRLRLPPLPPAVEWGNTVWMKSPRGEGAGSRESGKRVTLANKGLANDFVRELGIRKNEVVIDAYCGPGQTTRALLAGGNDETTSADWKRTVEEQKEKGLPVGPVASEIKRRRGTAMDFNFPPWDVSETDDIVRPVVKSKGRPPKAKANEDGEVAAPPAKPASVTTPKFVVANDPKVSALWRGFGFNPDLLPPSRWEMDDVPEPGAEPPTGLRHLKRTVYPSHLQENLGISPVTIYHWPTAASILSDPLVAQHLEVYDESKGPLEGTKRPWDAPAPPITLVATIPDAVFGDQLVNQWILSATSSNAEGKRGWIWEWGRVRLALLRIMAPLGGTNYCKLSVLTNALFDVRALPPLHHIRDPADASERVKDKNALRKGKLKEVAGEEKEFTKRRTIARWWLGGTTTGRVTPTFAGDFYPIREALTSGGRSSPPDTRLLRPHLLGIELIPKAHPVVTAAQRESWDYILRKMFVRSTVPLEEALPALAFGADNLIDKIMTPNNGYKGEPVMPDEIIRNISTDQWARIVDVFDKWAFKPENLVTDGIDLDLEESREIGLT</sequence>
<evidence type="ECO:0000256" key="7">
    <source>
        <dbReference type="ARBA" id="ARBA00024915"/>
    </source>
</evidence>
<name>J4UFA3_TRIAS</name>
<dbReference type="Gene3D" id="1.10.8.100">
    <property type="entry name" value="Ribosomal RNA adenine dimethylase-like, domain 2"/>
    <property type="match status" value="1"/>
</dbReference>
<dbReference type="KEGG" id="tasa:A1Q1_00841"/>
<comment type="caution">
    <text evidence="9">The sequence shown here is derived from an EMBL/GenBank/DDBJ whole genome shotgun (WGS) entry which is preliminary data.</text>
</comment>
<dbReference type="GO" id="GO:0000179">
    <property type="term" value="F:rRNA (adenine-N6,N6-)-dimethyltransferase activity"/>
    <property type="evidence" value="ECO:0007669"/>
    <property type="project" value="TreeGrafter"/>
</dbReference>
<dbReference type="VEuPathDB" id="FungiDB:A1Q1_00841"/>
<dbReference type="HOGENOM" id="CLU_036119_0_0_1"/>
<evidence type="ECO:0000313" key="10">
    <source>
        <dbReference type="Proteomes" id="UP000002748"/>
    </source>
</evidence>
<evidence type="ECO:0000256" key="8">
    <source>
        <dbReference type="SAM" id="MobiDB-lite"/>
    </source>
</evidence>
<organism evidence="9 10">
    <name type="scientific">Trichosporon asahii var. asahii (strain ATCC 90039 / CBS 2479 / JCM 2466 / KCTC 7840 / NBRC 103889/ NCYC 2677 / UAMH 7654)</name>
    <name type="common">Yeast</name>
    <dbReference type="NCBI Taxonomy" id="1186058"/>
    <lineage>
        <taxon>Eukaryota</taxon>
        <taxon>Fungi</taxon>
        <taxon>Dikarya</taxon>
        <taxon>Basidiomycota</taxon>
        <taxon>Agaricomycotina</taxon>
        <taxon>Tremellomycetes</taxon>
        <taxon>Trichosporonales</taxon>
        <taxon>Trichosporonaceae</taxon>
        <taxon>Trichosporon</taxon>
    </lineage>
</organism>
<keyword evidence="5" id="KW-0949">S-adenosyl-L-methionine</keyword>
<dbReference type="EMBL" id="ALBS01000139">
    <property type="protein sequence ID" value="EJT50000.1"/>
    <property type="molecule type" value="Genomic_DNA"/>
</dbReference>
<keyword evidence="3" id="KW-0489">Methyltransferase</keyword>
<dbReference type="OrthoDB" id="16079at2759"/>
<dbReference type="RefSeq" id="XP_014181216.1">
    <property type="nucleotide sequence ID" value="XM_014325741.1"/>
</dbReference>
<comment type="subcellular location">
    <subcellularLocation>
        <location evidence="1">Mitochondrion</location>
    </subcellularLocation>
</comment>
<dbReference type="InterPro" id="IPR029063">
    <property type="entry name" value="SAM-dependent_MTases_sf"/>
</dbReference>
<dbReference type="Gene3D" id="3.40.50.150">
    <property type="entry name" value="Vaccinia Virus protein VP39"/>
    <property type="match status" value="2"/>
</dbReference>
<dbReference type="GO" id="GO:0003723">
    <property type="term" value="F:RNA binding"/>
    <property type="evidence" value="ECO:0007669"/>
    <property type="project" value="UniProtKB-KW"/>
</dbReference>
<dbReference type="InterPro" id="IPR001737">
    <property type="entry name" value="KsgA/Erm"/>
</dbReference>
<protein>
    <recommendedName>
        <fullName evidence="2">Mitochondrial transcription factor 1</fullName>
    </recommendedName>
</protein>
<evidence type="ECO:0000256" key="6">
    <source>
        <dbReference type="ARBA" id="ARBA00022884"/>
    </source>
</evidence>
<proteinExistence type="predicted"/>
<evidence type="ECO:0000256" key="4">
    <source>
        <dbReference type="ARBA" id="ARBA00022679"/>
    </source>
</evidence>
<dbReference type="Proteomes" id="UP000002748">
    <property type="component" value="Unassembled WGS sequence"/>
</dbReference>
<dbReference type="GO" id="GO:0034246">
    <property type="term" value="F:mitochondrial transcription factor activity"/>
    <property type="evidence" value="ECO:0007669"/>
    <property type="project" value="TreeGrafter"/>
</dbReference>
<dbReference type="GO" id="GO:0006391">
    <property type="term" value="P:transcription initiation at mitochondrial promoter"/>
    <property type="evidence" value="ECO:0007669"/>
    <property type="project" value="TreeGrafter"/>
</dbReference>
<evidence type="ECO:0000256" key="1">
    <source>
        <dbReference type="ARBA" id="ARBA00004173"/>
    </source>
</evidence>